<evidence type="ECO:0000313" key="2">
    <source>
        <dbReference type="Proteomes" id="UP000683925"/>
    </source>
</evidence>
<comment type="caution">
    <text evidence="1">The sequence shown here is derived from an EMBL/GenBank/DDBJ whole genome shotgun (WGS) entry which is preliminary data.</text>
</comment>
<keyword evidence="2" id="KW-1185">Reference proteome</keyword>
<sequence>MTQKADPIELVELSTNSFSPELFLQNILYRGQLCLQLSQLLEQAIQKKFVDDNNNQYNLKIARICVICYNYYQLLQGKNFLNKDNYAGMTNQLKKVFRDEKEYLNQIAQFSNVKSNTADKLRKEISIIFEICAKLKDAIPNEFSKIVNYFKENKQEDLKFEKLQQQLGAEKQINYDIYSYFFKLYYQPEWFQQTQRLEAIKLQCFILNFLKLDSIYPIELFADQTLIFLRILDNQPIDYYKKLMEQN</sequence>
<dbReference type="Proteomes" id="UP000683925">
    <property type="component" value="Unassembled WGS sequence"/>
</dbReference>
<dbReference type="AlphaFoldDB" id="A0A8S1X0I9"/>
<dbReference type="OMA" id="QINYDIY"/>
<proteinExistence type="predicted"/>
<protein>
    <submittedName>
        <fullName evidence="1">Uncharacterized protein</fullName>
    </submittedName>
</protein>
<name>A0A8S1X0I9_PAROT</name>
<dbReference type="EMBL" id="CAJJDP010000105">
    <property type="protein sequence ID" value="CAD8193919.1"/>
    <property type="molecule type" value="Genomic_DNA"/>
</dbReference>
<gene>
    <name evidence="1" type="ORF">POCTA_138.1.T1050181</name>
</gene>
<reference evidence="1" key="1">
    <citation type="submission" date="2021-01" db="EMBL/GenBank/DDBJ databases">
        <authorList>
            <consortium name="Genoscope - CEA"/>
            <person name="William W."/>
        </authorList>
    </citation>
    <scope>NUCLEOTIDE SEQUENCE</scope>
</reference>
<organism evidence="1 2">
    <name type="scientific">Paramecium octaurelia</name>
    <dbReference type="NCBI Taxonomy" id="43137"/>
    <lineage>
        <taxon>Eukaryota</taxon>
        <taxon>Sar</taxon>
        <taxon>Alveolata</taxon>
        <taxon>Ciliophora</taxon>
        <taxon>Intramacronucleata</taxon>
        <taxon>Oligohymenophorea</taxon>
        <taxon>Peniculida</taxon>
        <taxon>Parameciidae</taxon>
        <taxon>Paramecium</taxon>
    </lineage>
</organism>
<dbReference type="OrthoDB" id="304419at2759"/>
<evidence type="ECO:0000313" key="1">
    <source>
        <dbReference type="EMBL" id="CAD8193919.1"/>
    </source>
</evidence>
<accession>A0A8S1X0I9</accession>